<keyword evidence="4 7" id="KW-0812">Transmembrane</keyword>
<evidence type="ECO:0000256" key="3">
    <source>
        <dbReference type="ARBA" id="ARBA00022475"/>
    </source>
</evidence>
<dbReference type="PANTHER" id="PTHR43163">
    <property type="entry name" value="DIPEPTIDE TRANSPORT SYSTEM PERMEASE PROTEIN DPPB-RELATED"/>
    <property type="match status" value="1"/>
</dbReference>
<gene>
    <name evidence="9" type="ORF">RND15_27735</name>
</gene>
<keyword evidence="3" id="KW-1003">Cell membrane</keyword>
<dbReference type="PROSITE" id="PS50928">
    <property type="entry name" value="ABC_TM1"/>
    <property type="match status" value="1"/>
</dbReference>
<dbReference type="InterPro" id="IPR035906">
    <property type="entry name" value="MetI-like_sf"/>
</dbReference>
<evidence type="ECO:0000256" key="7">
    <source>
        <dbReference type="RuleBase" id="RU363032"/>
    </source>
</evidence>
<dbReference type="Pfam" id="PF00528">
    <property type="entry name" value="BPD_transp_1"/>
    <property type="match status" value="1"/>
</dbReference>
<dbReference type="EMBL" id="JAVRFD010000014">
    <property type="protein sequence ID" value="MDT0546472.1"/>
    <property type="molecule type" value="Genomic_DNA"/>
</dbReference>
<feature type="transmembrane region" description="Helical" evidence="7">
    <location>
        <begin position="238"/>
        <end position="262"/>
    </location>
</feature>
<evidence type="ECO:0000256" key="5">
    <source>
        <dbReference type="ARBA" id="ARBA00022989"/>
    </source>
</evidence>
<keyword evidence="6 7" id="KW-0472">Membrane</keyword>
<reference evidence="9" key="1">
    <citation type="submission" date="2024-05" db="EMBL/GenBank/DDBJ databases">
        <title>30 novel species of actinomycetes from the DSMZ collection.</title>
        <authorList>
            <person name="Nouioui I."/>
        </authorList>
    </citation>
    <scope>NUCLEOTIDE SEQUENCE</scope>
    <source>
        <strain evidence="9">DSM 41529</strain>
    </source>
</reference>
<evidence type="ECO:0000259" key="8">
    <source>
        <dbReference type="PROSITE" id="PS50928"/>
    </source>
</evidence>
<name>A0ABU2XKM0_9ACTN</name>
<feature type="transmembrane region" description="Helical" evidence="7">
    <location>
        <begin position="182"/>
        <end position="201"/>
    </location>
</feature>
<dbReference type="CDD" id="cd06261">
    <property type="entry name" value="TM_PBP2"/>
    <property type="match status" value="1"/>
</dbReference>
<comment type="subcellular location">
    <subcellularLocation>
        <location evidence="1 7">Cell membrane</location>
        <topology evidence="1 7">Multi-pass membrane protein</topology>
    </subcellularLocation>
</comment>
<sequence>MARYLLRRLAFLLVSLALASVVLFVLLRLLPGDPANALTSVGASPEQIAAARHAIGSDRPLPEQFTHWLGQLARGDLGTSFVSSLPVAPEVGSRLNVTIPLTLAAFVLAVLIAVPAGFVAAYKRRTWYGALLSGVSQLGIAIPVFWLGMILIAVFALNAGWLPAGGFPQDGWAEPAEAIRSLALPVVTIALVMGASLTRYVRSATLDVLDSDYLRTARALGASFGWAMWRHGLRNASVPVISILGIELASTLLGAVVVESVFALPGLGSMLATGIAQHDYPVIQGVLFVSTLAVLLIGFAADLVQRIIDPRLRDRLSGGAR</sequence>
<evidence type="ECO:0000313" key="10">
    <source>
        <dbReference type="Proteomes" id="UP001180754"/>
    </source>
</evidence>
<dbReference type="RefSeq" id="WP_311726942.1">
    <property type="nucleotide sequence ID" value="NZ_JAVRFD010000014.1"/>
</dbReference>
<evidence type="ECO:0000313" key="9">
    <source>
        <dbReference type="EMBL" id="MDT0546472.1"/>
    </source>
</evidence>
<feature type="transmembrane region" description="Helical" evidence="7">
    <location>
        <begin position="134"/>
        <end position="162"/>
    </location>
</feature>
<protein>
    <submittedName>
        <fullName evidence="9">ABC transporter permease</fullName>
    </submittedName>
</protein>
<proteinExistence type="inferred from homology"/>
<evidence type="ECO:0000256" key="6">
    <source>
        <dbReference type="ARBA" id="ARBA00023136"/>
    </source>
</evidence>
<comment type="similarity">
    <text evidence="7">Belongs to the binding-protein-dependent transport system permease family.</text>
</comment>
<feature type="transmembrane region" description="Helical" evidence="7">
    <location>
        <begin position="282"/>
        <end position="304"/>
    </location>
</feature>
<feature type="domain" description="ABC transmembrane type-1" evidence="8">
    <location>
        <begin position="95"/>
        <end position="305"/>
    </location>
</feature>
<evidence type="ECO:0000256" key="4">
    <source>
        <dbReference type="ARBA" id="ARBA00022692"/>
    </source>
</evidence>
<dbReference type="Pfam" id="PF19300">
    <property type="entry name" value="BPD_transp_1_N"/>
    <property type="match status" value="1"/>
</dbReference>
<dbReference type="InterPro" id="IPR045621">
    <property type="entry name" value="BPD_transp_1_N"/>
</dbReference>
<dbReference type="Gene3D" id="1.10.3720.10">
    <property type="entry name" value="MetI-like"/>
    <property type="match status" value="1"/>
</dbReference>
<keyword evidence="2 7" id="KW-0813">Transport</keyword>
<dbReference type="InterPro" id="IPR000515">
    <property type="entry name" value="MetI-like"/>
</dbReference>
<evidence type="ECO:0000256" key="1">
    <source>
        <dbReference type="ARBA" id="ARBA00004651"/>
    </source>
</evidence>
<comment type="caution">
    <text evidence="9">The sequence shown here is derived from an EMBL/GenBank/DDBJ whole genome shotgun (WGS) entry which is preliminary data.</text>
</comment>
<dbReference type="PANTHER" id="PTHR43163:SF6">
    <property type="entry name" value="DIPEPTIDE TRANSPORT SYSTEM PERMEASE PROTEIN DPPB-RELATED"/>
    <property type="match status" value="1"/>
</dbReference>
<dbReference type="Proteomes" id="UP001180754">
    <property type="component" value="Unassembled WGS sequence"/>
</dbReference>
<feature type="transmembrane region" description="Helical" evidence="7">
    <location>
        <begin position="99"/>
        <end position="122"/>
    </location>
</feature>
<keyword evidence="10" id="KW-1185">Reference proteome</keyword>
<keyword evidence="5 7" id="KW-1133">Transmembrane helix</keyword>
<evidence type="ECO:0000256" key="2">
    <source>
        <dbReference type="ARBA" id="ARBA00022448"/>
    </source>
</evidence>
<accession>A0ABU2XKM0</accession>
<dbReference type="SUPFAM" id="SSF161098">
    <property type="entry name" value="MetI-like"/>
    <property type="match status" value="1"/>
</dbReference>
<organism evidence="9 10">
    <name type="scientific">Streptomyces lonegramiae</name>
    <dbReference type="NCBI Taxonomy" id="3075524"/>
    <lineage>
        <taxon>Bacteria</taxon>
        <taxon>Bacillati</taxon>
        <taxon>Actinomycetota</taxon>
        <taxon>Actinomycetes</taxon>
        <taxon>Kitasatosporales</taxon>
        <taxon>Streptomycetaceae</taxon>
        <taxon>Streptomyces</taxon>
    </lineage>
</organism>